<comment type="caution">
    <text evidence="3">The sequence shown here is derived from an EMBL/GenBank/DDBJ whole genome shotgun (WGS) entry which is preliminary data.</text>
</comment>
<evidence type="ECO:0000256" key="1">
    <source>
        <dbReference type="SAM" id="MobiDB-lite"/>
    </source>
</evidence>
<proteinExistence type="predicted"/>
<feature type="compositionally biased region" description="Basic residues" evidence="1">
    <location>
        <begin position="403"/>
        <end position="416"/>
    </location>
</feature>
<gene>
    <name evidence="3" type="ORF">ACFQ4G_18985</name>
</gene>
<feature type="region of interest" description="Disordered" evidence="1">
    <location>
        <begin position="388"/>
        <end position="416"/>
    </location>
</feature>
<keyword evidence="4" id="KW-1185">Reference proteome</keyword>
<reference evidence="4" key="1">
    <citation type="journal article" date="2019" name="Int. J. Syst. Evol. Microbiol.">
        <title>The Global Catalogue of Microorganisms (GCM) 10K type strain sequencing project: providing services to taxonomists for standard genome sequencing and annotation.</title>
        <authorList>
            <consortium name="The Broad Institute Genomics Platform"/>
            <consortium name="The Broad Institute Genome Sequencing Center for Infectious Disease"/>
            <person name="Wu L."/>
            <person name="Ma J."/>
        </authorList>
    </citation>
    <scope>NUCLEOTIDE SEQUENCE [LARGE SCALE GENOMIC DNA]</scope>
    <source>
        <strain evidence="4">CCUG 56108</strain>
    </source>
</reference>
<dbReference type="EMBL" id="JBHTND010000034">
    <property type="protein sequence ID" value="MFD1303659.1"/>
    <property type="molecule type" value="Genomic_DNA"/>
</dbReference>
<protein>
    <submittedName>
        <fullName evidence="3">Relaxase/mobilization nuclease domain-containing protein</fullName>
    </submittedName>
</protein>
<accession>A0ABW3X202</accession>
<dbReference type="Proteomes" id="UP001597176">
    <property type="component" value="Unassembled WGS sequence"/>
</dbReference>
<dbReference type="RefSeq" id="WP_238209112.1">
    <property type="nucleotide sequence ID" value="NZ_JBHTND010000034.1"/>
</dbReference>
<organism evidence="3 4">
    <name type="scientific">Methylobacterium marchantiae</name>
    <dbReference type="NCBI Taxonomy" id="600331"/>
    <lineage>
        <taxon>Bacteria</taxon>
        <taxon>Pseudomonadati</taxon>
        <taxon>Pseudomonadota</taxon>
        <taxon>Alphaproteobacteria</taxon>
        <taxon>Hyphomicrobiales</taxon>
        <taxon>Methylobacteriaceae</taxon>
        <taxon>Methylobacterium</taxon>
    </lineage>
</organism>
<dbReference type="Pfam" id="PF03432">
    <property type="entry name" value="Relaxase"/>
    <property type="match status" value="1"/>
</dbReference>
<sequence length="416" mass="47819">MAWHLLNERDNEHVSVHELRGFVADNFVDALNESYALSRGTRCTQFLFSLSLSPPERESVPVEVFEKAITDIETKVGLVGQPRAIVFHEKEGRRHAHCVWSRIDPERMRAINLPHFKVKLRDVSRRLYIEHGWRMPAGLIDSAERDPLNFSRAEWQQARRTEQDARALKALFQECWAASDSAAGFQHALDARGLMLARGDRRGVVAVDYRGEVYAVARWVGIPTKAVRARFGDGETLNPVADVRAQMAARLGEKLTGLADEATREFEDAAARLEVKRRIMVVSQRGERRDLADAQARRSVEEARAKSQRLRKGLLGIWDRVVGRHAKLRRQNEIEVDTSARRDAIERQTLIDRQLANRRELQDEFRHIRSAHLDEQALLKRDITDTQAMAQTEMPTETEPRRKEPRKRRRRSGPSL</sequence>
<evidence type="ECO:0000259" key="2">
    <source>
        <dbReference type="Pfam" id="PF03432"/>
    </source>
</evidence>
<evidence type="ECO:0000313" key="4">
    <source>
        <dbReference type="Proteomes" id="UP001597176"/>
    </source>
</evidence>
<dbReference type="InterPro" id="IPR005094">
    <property type="entry name" value="Endonuclease_MobA/VirD2"/>
</dbReference>
<evidence type="ECO:0000313" key="3">
    <source>
        <dbReference type="EMBL" id="MFD1303659.1"/>
    </source>
</evidence>
<feature type="domain" description="MobA/VirD2-like nuclease" evidence="2">
    <location>
        <begin position="8"/>
        <end position="133"/>
    </location>
</feature>
<name>A0ABW3X202_9HYPH</name>